<proteinExistence type="predicted"/>
<protein>
    <recommendedName>
        <fullName evidence="2">Flavinylation-associated cytochrome domain-containing protein</fullName>
    </recommendedName>
</protein>
<organism evidence="3">
    <name type="scientific">bioreactor metagenome</name>
    <dbReference type="NCBI Taxonomy" id="1076179"/>
    <lineage>
        <taxon>unclassified sequences</taxon>
        <taxon>metagenomes</taxon>
        <taxon>ecological metagenomes</taxon>
    </lineage>
</organism>
<name>A0A644ZHY8_9ZZZZ</name>
<evidence type="ECO:0000313" key="3">
    <source>
        <dbReference type="EMBL" id="MPM40337.1"/>
    </source>
</evidence>
<feature type="transmembrane region" description="Helical" evidence="1">
    <location>
        <begin position="131"/>
        <end position="151"/>
    </location>
</feature>
<feature type="transmembrane region" description="Helical" evidence="1">
    <location>
        <begin position="5"/>
        <end position="26"/>
    </location>
</feature>
<feature type="transmembrane region" description="Helical" evidence="1">
    <location>
        <begin position="53"/>
        <end position="71"/>
    </location>
</feature>
<dbReference type="Pfam" id="PF14358">
    <property type="entry name" value="DUF4405"/>
    <property type="match status" value="1"/>
</dbReference>
<feature type="domain" description="Flavinylation-associated cytochrome" evidence="2">
    <location>
        <begin position="5"/>
        <end position="73"/>
    </location>
</feature>
<evidence type="ECO:0000259" key="2">
    <source>
        <dbReference type="Pfam" id="PF14358"/>
    </source>
</evidence>
<dbReference type="AlphaFoldDB" id="A0A644ZHY8"/>
<keyword evidence="1" id="KW-1133">Transmembrane helix</keyword>
<gene>
    <name evidence="3" type="ORF">SDC9_86977</name>
</gene>
<evidence type="ECO:0000256" key="1">
    <source>
        <dbReference type="SAM" id="Phobius"/>
    </source>
</evidence>
<keyword evidence="1" id="KW-0472">Membrane</keyword>
<accession>A0A644ZHY8</accession>
<comment type="caution">
    <text evidence="3">The sequence shown here is derived from an EMBL/GenBank/DDBJ whole genome shotgun (WGS) entry which is preliminary data.</text>
</comment>
<keyword evidence="1" id="KW-0812">Transmembrane</keyword>
<sequence length="165" mass="19398">MKRLVINLGLLILAIFTIFSGLLIQIEYHMDNQSHELIDKSVFGLAYSDWSTFHKFSIIILSILVGFHINLHWKWYKTVIAKRLLNKNIQVITLTIIFFLVAITGFVPWIIDFTDGNEIIRKAFIEFHDKIAIILSIYFILHIIKRLKWFLTTIEKTKINTAHNK</sequence>
<reference evidence="3" key="1">
    <citation type="submission" date="2019-08" db="EMBL/GenBank/DDBJ databases">
        <authorList>
            <person name="Kucharzyk K."/>
            <person name="Murdoch R.W."/>
            <person name="Higgins S."/>
            <person name="Loffler F."/>
        </authorList>
    </citation>
    <scope>NUCLEOTIDE SEQUENCE</scope>
</reference>
<dbReference type="EMBL" id="VSSQ01008963">
    <property type="protein sequence ID" value="MPM40337.1"/>
    <property type="molecule type" value="Genomic_DNA"/>
</dbReference>
<feature type="transmembrane region" description="Helical" evidence="1">
    <location>
        <begin position="91"/>
        <end position="111"/>
    </location>
</feature>
<dbReference type="InterPro" id="IPR025517">
    <property type="entry name" value="DUF4405"/>
</dbReference>